<protein>
    <submittedName>
        <fullName evidence="1">Uncharacterized protein</fullName>
    </submittedName>
</protein>
<sequence length="1798" mass="206400">MKPYASSSSSRSTTRVSEGYGVFLSFRGEDTRTGFTSHLYEALIRKRIRTYKDDKTLEIGNFIAPEIIEAIDASRFAIVILSSNYTTSKWCLEEITKVVDCMERGKLIVIPVFYHVSPSDVCNQSNCFEQGFANHEVDPEITPHKLATWRSALAKVGVVKGLHVTPHRDESEIVSAILRRILQDMQDAPPVDLSHLTKGLVGIESQVHEVIRILNIESSEVRFIGICGMSGIGKTTLAEVVFEGIQNTFQESSFIGNIKDISKEHDSDFCKLQQKILDDVLKDESIPVRSVKHGQTLLMTKLRDLKVIIVLDDVNHADQFMYLIGRREWFGPGTRIIITTTNADLLNAYRVNEIFMCEELKDEEALRLFCQSAFGDGHPTHGYEKLSDDIVKFAGGLPIALTVYGSLLCGKEEKYWKETLKKVQEYPHKEVLGRLEVGYVRLDRHQQHTFMFIACFLKGRDIYLVKDILTNIGLFPECGITDLINKFLITINIVDCVWMHDLLQQMCWEILRKESQQYNGKQIAIKYRQDVLDILSSKPKGSGKIEIINQEPYKVEVDDCIDDPSCFSKMRKLKFLKISNIHFPQGLNYLSNDLRILEWYGCSLKSLPSMFEPKHIYQLDMCYSQLEMLWEKSLDLPNLRSIDLSFSKYLTKIPDLTSTPNLVKLNLKGCTKLKELHQSVLSHKRLQFINLGGCTHLQSLGRSNMEMEALVTLLLSGCSNLEYVPEFGHNMKCLEYLYVDGTNIKKLPESLGELCNLRKLDASETSIQEIPLSIHYLKRLKLLRVHRCQISSQSRGFLFKKMDLLSSSLRELDLSYCNLFVVPDCIGLLHRLVNLDLSGNGFAYLPTNISLLSNLRMLCLNNCKRLQSLPKLSVVNEDTLYGLQMRLNYIISEKTVDVSKLHVTSNNTSPMVWCLNCPKVAENGSGSHVAERIANSYLQLRTKCWITSEAVFEIVGAGSEIPLGFKLLRSDESLTLEGPWIGVVICGVVALHHVDIAMETKYVVTAHIFVGEEHWRIPVPINFLAAGLENQLVFYWTRANDLQRIVDSSQKNNFKFSFSVEPRDCKVQVTKFGVRFIREEDIMQLKKLKDSTTGLVNFVVEDTFSPHSELLRHMGACEAVTFLRSYHSSINHQLTRSITFICDYEKQQYTLDDIHKFVKHLIEINQEVLSECKEEWSHTELFPLVYDYYRIIHGTSKLYNEFLRFLKDASDSWLNVKMALEQIVAKSRTDNNYSYREMLEQLNDLEAAEGIRFCDNFITSFAFICMQAVAFSRHFNEYIQDIEKFKSITLGKVSSITIAGIFSILATYMRTDKLSQEMKDASSYSMWLRLIRSLLNKSDAWFPATGSYGRELRLWDFLGGVVAVQELKMKMAGFASFTRQNEEEMMIIINKLEKMMNNILVTIEDMHRQAHLYSLDIREVGIILNQFIIVDSNLQLSVTGVRFMPPNEEQQYENPVSEAMTALSRATLSLKFTDLQWYIRACEEADSSSLLSCHSTIHDNTSSIVKIICDPRPKEGNSLDDIHKVITCLHAINQEAFMVLSECEEEWRHHPHLFHLVSDYQKICLQTSQLYNYFVRLLKDQCNSRLSAILRMREYVVNFRQNIQCWSYKDEMVWRLNDNGRFTLSGDFMKSLAYICKRTVAFTRQFDEEIQELKSVKVLAKVSSGLIAGVFSVMAACMVDCTPFQWMEEKTLTCVWLHLIRSFSWKSPSPLWKGDQLVIKEFFDIDCFLPKLNYKLLCFDKKLAMMVVDSLQKKIDKFSVTIENVARHAHKCSDDIIKAGISLGSISHNHMLPIKRKR</sequence>
<evidence type="ECO:0000313" key="1">
    <source>
        <dbReference type="EMBL" id="KAI3741464.1"/>
    </source>
</evidence>
<reference evidence="2" key="1">
    <citation type="journal article" date="2022" name="Mol. Ecol. Resour.">
        <title>The genomes of chicory, endive, great burdock and yacon provide insights into Asteraceae palaeo-polyploidization history and plant inulin production.</title>
        <authorList>
            <person name="Fan W."/>
            <person name="Wang S."/>
            <person name="Wang H."/>
            <person name="Wang A."/>
            <person name="Jiang F."/>
            <person name="Liu H."/>
            <person name="Zhao H."/>
            <person name="Xu D."/>
            <person name="Zhang Y."/>
        </authorList>
    </citation>
    <scope>NUCLEOTIDE SEQUENCE [LARGE SCALE GENOMIC DNA]</scope>
    <source>
        <strain evidence="2">cv. Yunnan</strain>
    </source>
</reference>
<accession>A0ACB9D4G3</accession>
<evidence type="ECO:0000313" key="2">
    <source>
        <dbReference type="Proteomes" id="UP001056120"/>
    </source>
</evidence>
<dbReference type="Proteomes" id="UP001056120">
    <property type="component" value="Linkage Group LG20"/>
</dbReference>
<reference evidence="1 2" key="2">
    <citation type="journal article" date="2022" name="Mol. Ecol. Resour.">
        <title>The genomes of chicory, endive, great burdock and yacon provide insights into Asteraceae paleo-polyploidization history and plant inulin production.</title>
        <authorList>
            <person name="Fan W."/>
            <person name="Wang S."/>
            <person name="Wang H."/>
            <person name="Wang A."/>
            <person name="Jiang F."/>
            <person name="Liu H."/>
            <person name="Zhao H."/>
            <person name="Xu D."/>
            <person name="Zhang Y."/>
        </authorList>
    </citation>
    <scope>NUCLEOTIDE SEQUENCE [LARGE SCALE GENOMIC DNA]</scope>
    <source>
        <strain evidence="2">cv. Yunnan</strain>
        <tissue evidence="1">Leaves</tissue>
    </source>
</reference>
<gene>
    <name evidence="1" type="ORF">L1987_59138</name>
</gene>
<organism evidence="1 2">
    <name type="scientific">Smallanthus sonchifolius</name>
    <dbReference type="NCBI Taxonomy" id="185202"/>
    <lineage>
        <taxon>Eukaryota</taxon>
        <taxon>Viridiplantae</taxon>
        <taxon>Streptophyta</taxon>
        <taxon>Embryophyta</taxon>
        <taxon>Tracheophyta</taxon>
        <taxon>Spermatophyta</taxon>
        <taxon>Magnoliopsida</taxon>
        <taxon>eudicotyledons</taxon>
        <taxon>Gunneridae</taxon>
        <taxon>Pentapetalae</taxon>
        <taxon>asterids</taxon>
        <taxon>campanulids</taxon>
        <taxon>Asterales</taxon>
        <taxon>Asteraceae</taxon>
        <taxon>Asteroideae</taxon>
        <taxon>Heliantheae alliance</taxon>
        <taxon>Millerieae</taxon>
        <taxon>Smallanthus</taxon>
    </lineage>
</organism>
<comment type="caution">
    <text evidence="1">The sequence shown here is derived from an EMBL/GenBank/DDBJ whole genome shotgun (WGS) entry which is preliminary data.</text>
</comment>
<name>A0ACB9D4G3_9ASTR</name>
<dbReference type="EMBL" id="CM042037">
    <property type="protein sequence ID" value="KAI3741464.1"/>
    <property type="molecule type" value="Genomic_DNA"/>
</dbReference>
<keyword evidence="2" id="KW-1185">Reference proteome</keyword>
<proteinExistence type="predicted"/>